<gene>
    <name evidence="1" type="ORF">fsci_11150</name>
</gene>
<evidence type="ECO:0000313" key="2">
    <source>
        <dbReference type="Proteomes" id="UP001628164"/>
    </source>
</evidence>
<protein>
    <submittedName>
        <fullName evidence="1">Uncharacterized protein</fullName>
    </submittedName>
</protein>
<reference evidence="1 2" key="1">
    <citation type="journal article" date="2024" name="Dis. Aquat. Organ.">
        <title>Francisella sciaenopsi sp. nov. isolated from diseased red drum Sciaenops ocellatus in Florida, USA.</title>
        <authorList>
            <person name="Kawahara M."/>
            <person name="Cody T.T."/>
            <person name="Yanong R.P.E."/>
            <person name="Henderson E."/>
            <person name="Yazdi Z."/>
            <person name="Soto E."/>
        </authorList>
    </citation>
    <scope>NUCLEOTIDE SEQUENCE [LARGE SCALE GENOMIC DNA]</scope>
    <source>
        <strain evidence="1 2">R22-20-7</strain>
    </source>
</reference>
<dbReference type="Proteomes" id="UP001628164">
    <property type="component" value="Unassembled WGS sequence"/>
</dbReference>
<keyword evidence="2" id="KW-1185">Reference proteome</keyword>
<comment type="caution">
    <text evidence="1">The sequence shown here is derived from an EMBL/GenBank/DDBJ whole genome shotgun (WGS) entry which is preliminary data.</text>
</comment>
<dbReference type="EMBL" id="BTHG01000004">
    <property type="protein sequence ID" value="GMN89629.1"/>
    <property type="molecule type" value="Genomic_DNA"/>
</dbReference>
<organism evidence="1 2">
    <name type="scientific">Francisella sciaenopsi</name>
    <dbReference type="NCBI Taxonomy" id="3055034"/>
    <lineage>
        <taxon>Bacteria</taxon>
        <taxon>Pseudomonadati</taxon>
        <taxon>Pseudomonadota</taxon>
        <taxon>Gammaproteobacteria</taxon>
        <taxon>Thiotrichales</taxon>
        <taxon>Francisellaceae</taxon>
        <taxon>Francisella</taxon>
    </lineage>
</organism>
<accession>A0ABQ6PFT6</accession>
<name>A0ABQ6PFT6_9GAMM</name>
<proteinExistence type="predicted"/>
<evidence type="ECO:0000313" key="1">
    <source>
        <dbReference type="EMBL" id="GMN89629.1"/>
    </source>
</evidence>
<sequence>MINIQIKYEKNKNITANRELKYGVGSLKKKVKIPSIGLPSFINCIYNGYKKSLFPIS</sequence>